<name>A0ACB6V707_9ASCO</name>
<organism evidence="1 2">
    <name type="scientific">Geotrichum galactomycetum</name>
    <dbReference type="NCBI Taxonomy" id="27317"/>
    <lineage>
        <taxon>Eukaryota</taxon>
        <taxon>Fungi</taxon>
        <taxon>Dikarya</taxon>
        <taxon>Ascomycota</taxon>
        <taxon>Saccharomycotina</taxon>
        <taxon>Dipodascomycetes</taxon>
        <taxon>Dipodascales</taxon>
        <taxon>Dipodascaceae</taxon>
        <taxon>Geotrichum</taxon>
    </lineage>
</organism>
<reference evidence="1 2" key="1">
    <citation type="journal article" date="2020" name="Front. Microbiol.">
        <title>Phenotypic and Genetic Characterization of the Cheese Ripening Yeast Geotrichum candidum.</title>
        <authorList>
            <person name="Perkins V."/>
            <person name="Vignola S."/>
            <person name="Lessard M.H."/>
            <person name="Plante P.L."/>
            <person name="Corbeil J."/>
            <person name="Dugat-Bony E."/>
            <person name="Frenette M."/>
            <person name="Labrie S."/>
        </authorList>
    </citation>
    <scope>NUCLEOTIDE SEQUENCE [LARGE SCALE GENOMIC DNA]</scope>
    <source>
        <strain evidence="1 2">LMA-1147</strain>
    </source>
</reference>
<keyword evidence="2" id="KW-1185">Reference proteome</keyword>
<protein>
    <submittedName>
        <fullName evidence="1">Uncharacterized protein</fullName>
    </submittedName>
</protein>
<sequence length="164" mass="18352">MGKHHHHRPRLSDFPFTKTVDSRWTDIDRYGHLNNTVYYVLYDALINSYYTTHCGWDPADVNQQIGLVVASATDYFEIVDGFPHPITLGLAVTKLGSSSVEFKIGVFQGAKDQQGIVNSYDTAKAIGKFVHVFVDRTTNKTNPNGLSPNLRNGLVKILKEKANL</sequence>
<dbReference type="EMBL" id="QVQA01000026">
    <property type="protein sequence ID" value="KAF5100056.1"/>
    <property type="molecule type" value="Genomic_DNA"/>
</dbReference>
<evidence type="ECO:0000313" key="1">
    <source>
        <dbReference type="EMBL" id="KAF5100056.1"/>
    </source>
</evidence>
<dbReference type="Proteomes" id="UP000744676">
    <property type="component" value="Unassembled WGS sequence"/>
</dbReference>
<gene>
    <name evidence="1" type="ORF">D0Z00_001393</name>
</gene>
<proteinExistence type="predicted"/>
<evidence type="ECO:0000313" key="2">
    <source>
        <dbReference type="Proteomes" id="UP000744676"/>
    </source>
</evidence>
<comment type="caution">
    <text evidence="1">The sequence shown here is derived from an EMBL/GenBank/DDBJ whole genome shotgun (WGS) entry which is preliminary data.</text>
</comment>
<accession>A0ACB6V707</accession>